<dbReference type="EMBL" id="JAKLJA010000033">
    <property type="protein sequence ID" value="MCG5077288.1"/>
    <property type="molecule type" value="Genomic_DNA"/>
</dbReference>
<dbReference type="Proteomes" id="UP001139308">
    <property type="component" value="Unassembled WGS sequence"/>
</dbReference>
<reference evidence="1" key="1">
    <citation type="submission" date="2022-01" db="EMBL/GenBank/DDBJ databases">
        <title>Genome sequence and assembly of Parabukholderia sp. RG36.</title>
        <authorList>
            <person name="Chhetri G."/>
        </authorList>
    </citation>
    <scope>NUCLEOTIDE SEQUENCE</scope>
    <source>
        <strain evidence="1">RG36</strain>
    </source>
</reference>
<dbReference type="AlphaFoldDB" id="A0A9X1UJM9"/>
<evidence type="ECO:0000313" key="1">
    <source>
        <dbReference type="EMBL" id="MCG5077288.1"/>
    </source>
</evidence>
<organism evidence="1 2">
    <name type="scientific">Paraburkholderia tagetis</name>
    <dbReference type="NCBI Taxonomy" id="2913261"/>
    <lineage>
        <taxon>Bacteria</taxon>
        <taxon>Pseudomonadati</taxon>
        <taxon>Pseudomonadota</taxon>
        <taxon>Betaproteobacteria</taxon>
        <taxon>Burkholderiales</taxon>
        <taxon>Burkholderiaceae</taxon>
        <taxon>Paraburkholderia</taxon>
    </lineage>
</organism>
<accession>A0A9X1UJM9</accession>
<evidence type="ECO:0000313" key="2">
    <source>
        <dbReference type="Proteomes" id="UP001139308"/>
    </source>
</evidence>
<name>A0A9X1UJM9_9BURK</name>
<dbReference type="RefSeq" id="WP_238467189.1">
    <property type="nucleotide sequence ID" value="NZ_JAKLJA010000033.1"/>
</dbReference>
<protein>
    <submittedName>
        <fullName evidence="1">Uncharacterized protein</fullName>
    </submittedName>
</protein>
<comment type="caution">
    <text evidence="1">The sequence shown here is derived from an EMBL/GenBank/DDBJ whole genome shotgun (WGS) entry which is preliminary data.</text>
</comment>
<keyword evidence="2" id="KW-1185">Reference proteome</keyword>
<sequence length="146" mass="16524">MKAEVAAWQLDIFGEASPVLVVPPKPDPLPHPKLWSASVRDAMIDALISLARDSRRGDRMPESLMDCATLLSERLRNVRFDVDDYEATLGWIMGDWDGALSYEHVCRVNGIDPDTLQQVILDTPLLAHDLKQVRGKYFRKPMEEAH</sequence>
<gene>
    <name evidence="1" type="ORF">L5014_28750</name>
</gene>
<proteinExistence type="predicted"/>